<evidence type="ECO:0000256" key="4">
    <source>
        <dbReference type="ARBA" id="ARBA00022840"/>
    </source>
</evidence>
<feature type="transmembrane region" description="Helical" evidence="7">
    <location>
        <begin position="273"/>
        <end position="298"/>
    </location>
</feature>
<dbReference type="InterPro" id="IPR036640">
    <property type="entry name" value="ABC1_TM_sf"/>
</dbReference>
<organism evidence="10 11">
    <name type="scientific">Micromonospora echinofusca</name>
    <dbReference type="NCBI Taxonomy" id="47858"/>
    <lineage>
        <taxon>Bacteria</taxon>
        <taxon>Bacillati</taxon>
        <taxon>Actinomycetota</taxon>
        <taxon>Actinomycetes</taxon>
        <taxon>Micromonosporales</taxon>
        <taxon>Micromonosporaceae</taxon>
        <taxon>Micromonospora</taxon>
    </lineage>
</organism>
<dbReference type="InterPro" id="IPR011527">
    <property type="entry name" value="ABC1_TM_dom"/>
</dbReference>
<feature type="transmembrane region" description="Helical" evidence="7">
    <location>
        <begin position="237"/>
        <end position="261"/>
    </location>
</feature>
<dbReference type="GO" id="GO:0005524">
    <property type="term" value="F:ATP binding"/>
    <property type="evidence" value="ECO:0007669"/>
    <property type="project" value="UniProtKB-KW"/>
</dbReference>
<dbReference type="PROSITE" id="PS00211">
    <property type="entry name" value="ABC_TRANSPORTER_1"/>
    <property type="match status" value="1"/>
</dbReference>
<evidence type="ECO:0000256" key="7">
    <source>
        <dbReference type="SAM" id="Phobius"/>
    </source>
</evidence>
<dbReference type="Pfam" id="PF00664">
    <property type="entry name" value="ABC_membrane"/>
    <property type="match status" value="1"/>
</dbReference>
<feature type="domain" description="ABC transmembrane type-1" evidence="9">
    <location>
        <begin position="18"/>
        <end position="300"/>
    </location>
</feature>
<keyword evidence="5 7" id="KW-1133">Transmembrane helix</keyword>
<keyword evidence="11" id="KW-1185">Reference proteome</keyword>
<evidence type="ECO:0000259" key="9">
    <source>
        <dbReference type="PROSITE" id="PS50929"/>
    </source>
</evidence>
<feature type="transmembrane region" description="Helical" evidence="7">
    <location>
        <begin position="54"/>
        <end position="78"/>
    </location>
</feature>
<name>A0ABS3VR92_MICEH</name>
<dbReference type="PROSITE" id="PS50893">
    <property type="entry name" value="ABC_TRANSPORTER_2"/>
    <property type="match status" value="1"/>
</dbReference>
<comment type="caution">
    <text evidence="10">The sequence shown here is derived from an EMBL/GenBank/DDBJ whole genome shotgun (WGS) entry which is preliminary data.</text>
</comment>
<dbReference type="EMBL" id="WVUH01000091">
    <property type="protein sequence ID" value="MBO4206913.1"/>
    <property type="molecule type" value="Genomic_DNA"/>
</dbReference>
<dbReference type="InterPro" id="IPR017871">
    <property type="entry name" value="ABC_transporter-like_CS"/>
</dbReference>
<feature type="transmembrane region" description="Helical" evidence="7">
    <location>
        <begin position="127"/>
        <end position="151"/>
    </location>
</feature>
<evidence type="ECO:0000256" key="5">
    <source>
        <dbReference type="ARBA" id="ARBA00022989"/>
    </source>
</evidence>
<reference evidence="10 11" key="1">
    <citation type="submission" date="2019-12" db="EMBL/GenBank/DDBJ databases">
        <title>Whole genome sequencing of endophytic Actinobacterium Micromonospora sp. MPMI6T.</title>
        <authorList>
            <person name="Evv R."/>
            <person name="Podile A.R."/>
        </authorList>
    </citation>
    <scope>NUCLEOTIDE SEQUENCE [LARGE SCALE GENOMIC DNA]</scope>
    <source>
        <strain evidence="10 11">MPMI6</strain>
    </source>
</reference>
<dbReference type="SUPFAM" id="SSF52540">
    <property type="entry name" value="P-loop containing nucleoside triphosphate hydrolases"/>
    <property type="match status" value="1"/>
</dbReference>
<evidence type="ECO:0000256" key="2">
    <source>
        <dbReference type="ARBA" id="ARBA00022692"/>
    </source>
</evidence>
<keyword evidence="3" id="KW-0547">Nucleotide-binding</keyword>
<comment type="subcellular location">
    <subcellularLocation>
        <location evidence="1">Cell membrane</location>
        <topology evidence="1">Multi-pass membrane protein</topology>
    </subcellularLocation>
</comment>
<dbReference type="Gene3D" id="1.20.1560.10">
    <property type="entry name" value="ABC transporter type 1, transmembrane domain"/>
    <property type="match status" value="1"/>
</dbReference>
<dbReference type="SUPFAM" id="SSF90123">
    <property type="entry name" value="ABC transporter transmembrane region"/>
    <property type="match status" value="1"/>
</dbReference>
<dbReference type="PANTHER" id="PTHR43394">
    <property type="entry name" value="ATP-DEPENDENT PERMEASE MDL1, MITOCHONDRIAL"/>
    <property type="match status" value="1"/>
</dbReference>
<keyword evidence="4 10" id="KW-0067">ATP-binding</keyword>
<dbReference type="CDD" id="cd18548">
    <property type="entry name" value="ABC_6TM_Tm287_like"/>
    <property type="match status" value="1"/>
</dbReference>
<dbReference type="InterPro" id="IPR027417">
    <property type="entry name" value="P-loop_NTPase"/>
</dbReference>
<dbReference type="Gene3D" id="3.40.50.300">
    <property type="entry name" value="P-loop containing nucleotide triphosphate hydrolases"/>
    <property type="match status" value="1"/>
</dbReference>
<accession>A0ABS3VR92</accession>
<dbReference type="InterPro" id="IPR039421">
    <property type="entry name" value="Type_1_exporter"/>
</dbReference>
<sequence length="577" mass="62312">MLIRLLRTHLRPYRRPLLLVVLLHLVGTIALLYLPSLNADIIDRGIARGDTGYILTTGGWMLLVSAVQIATAIAAVRLGSRVAMSFGRDVRAAVFSRVMSFSTREVAHFGAPSLITRNTNDVQQVQMLVVLGSTLLVGAPIMMIGGVIMALREDAGLSWLMVVSVPVLGVALGLISARMVPQFRLMQTRVDTVNRVLREQITGIRVVRAFVREPYETERFAVANVDLTATALRTGRLMALVFPIVMLVLNVSSVAVLWFGASRIEAGEIEVGALTAFLSYLMQILMSVMMATFMLMSVPRAAVCAERIIEVLDTRTSVTPPGQPVGELRSHGELELRDVEFRYPGAAAPVLRDISFRAEPGRTTAIIGSTGAGKTTLLNLVPRLVDVTSGAVLVDGVDVRELDPDLLWGRIGLVPQRPYLFSGTVASNLRYGNPDAGDEELWAALETAQARDFVEAMPGGLDAPIAQGGTNISGGQRQRLAIARALVRRPEIYLFDDSFSALDLGTDARLRAALREVTAEAAVVIVAQRVSTIIDADQIIVLEDGTVVGRGRHDELLDSCPTYAEIVASQLTSAVTA</sequence>
<keyword evidence="6 7" id="KW-0472">Membrane</keyword>
<dbReference type="PANTHER" id="PTHR43394:SF1">
    <property type="entry name" value="ATP-BINDING CASSETTE SUB-FAMILY B MEMBER 10, MITOCHONDRIAL"/>
    <property type="match status" value="1"/>
</dbReference>
<dbReference type="InterPro" id="IPR003439">
    <property type="entry name" value="ABC_transporter-like_ATP-bd"/>
</dbReference>
<evidence type="ECO:0000256" key="1">
    <source>
        <dbReference type="ARBA" id="ARBA00004651"/>
    </source>
</evidence>
<evidence type="ECO:0000256" key="3">
    <source>
        <dbReference type="ARBA" id="ARBA00022741"/>
    </source>
</evidence>
<dbReference type="Proteomes" id="UP000823521">
    <property type="component" value="Unassembled WGS sequence"/>
</dbReference>
<dbReference type="SMART" id="SM00382">
    <property type="entry name" value="AAA"/>
    <property type="match status" value="1"/>
</dbReference>
<evidence type="ECO:0000313" key="11">
    <source>
        <dbReference type="Proteomes" id="UP000823521"/>
    </source>
</evidence>
<dbReference type="InterPro" id="IPR003593">
    <property type="entry name" value="AAA+_ATPase"/>
</dbReference>
<dbReference type="RefSeq" id="WP_208813814.1">
    <property type="nucleotide sequence ID" value="NZ_WVUH01000091.1"/>
</dbReference>
<dbReference type="Pfam" id="PF00005">
    <property type="entry name" value="ABC_tran"/>
    <property type="match status" value="1"/>
</dbReference>
<protein>
    <submittedName>
        <fullName evidence="10">ATP-binding cassette domain-containing protein</fullName>
    </submittedName>
</protein>
<evidence type="ECO:0000313" key="10">
    <source>
        <dbReference type="EMBL" id="MBO4206913.1"/>
    </source>
</evidence>
<proteinExistence type="predicted"/>
<gene>
    <name evidence="10" type="ORF">GSF22_12985</name>
</gene>
<feature type="transmembrane region" description="Helical" evidence="7">
    <location>
        <begin position="157"/>
        <end position="177"/>
    </location>
</feature>
<feature type="transmembrane region" description="Helical" evidence="7">
    <location>
        <begin position="16"/>
        <end position="34"/>
    </location>
</feature>
<evidence type="ECO:0000259" key="8">
    <source>
        <dbReference type="PROSITE" id="PS50893"/>
    </source>
</evidence>
<keyword evidence="2 7" id="KW-0812">Transmembrane</keyword>
<feature type="domain" description="ABC transporter" evidence="8">
    <location>
        <begin position="334"/>
        <end position="569"/>
    </location>
</feature>
<evidence type="ECO:0000256" key="6">
    <source>
        <dbReference type="ARBA" id="ARBA00023136"/>
    </source>
</evidence>
<dbReference type="PROSITE" id="PS50929">
    <property type="entry name" value="ABC_TM1F"/>
    <property type="match status" value="1"/>
</dbReference>